<dbReference type="PANTHER" id="PTHR15350:SF5">
    <property type="entry name" value="COP9 SIGNALOSOME COMPLEX SUBUNIT 7"/>
    <property type="match status" value="1"/>
</dbReference>
<comment type="function">
    <text evidence="7">Component of the COP9 signalosome complex (CSN), a complex involved in various cellular and developmental processes. The CSN complex is an essential regulator of the ubiquitin (Ubl) conjugation pathway by mediating the deneddylation of the cullin subunits of SCF-type E3 ligase complexes, leading to decrease the Ubl ligase activity of SCF-type complexes such as SCF, CSA or DDB2. The complex is also involved in phosphorylation of p53/TP53, JUN, I-kappa-B-alpha/NFKBIA, ITPK1 and IRF8/ICSBP, possibly via its association with CK2 and PKD kinases. CSN-dependent phosphorylation of TP53 and JUN promotes and protects degradation by the Ubl system, respectively.</text>
</comment>
<dbReference type="PROSITE" id="PS50250">
    <property type="entry name" value="PCI"/>
    <property type="match status" value="1"/>
</dbReference>
<feature type="region of interest" description="Disordered" evidence="8">
    <location>
        <begin position="215"/>
        <end position="269"/>
    </location>
</feature>
<dbReference type="PANTHER" id="PTHR15350">
    <property type="entry name" value="COP9 SIGNALOSOME COMPLEX SUBUNIT 7/DENDRITIC CELL PROTEIN GA17"/>
    <property type="match status" value="1"/>
</dbReference>
<dbReference type="InterPro" id="IPR045237">
    <property type="entry name" value="COPS7/eIF3m"/>
</dbReference>
<evidence type="ECO:0000313" key="10">
    <source>
        <dbReference type="EMBL" id="AFP08763.1"/>
    </source>
</evidence>
<keyword evidence="4" id="KW-0963">Cytoplasm</keyword>
<organism evidence="10">
    <name type="scientific">Callorhinchus milii</name>
    <name type="common">Ghost shark</name>
    <dbReference type="NCBI Taxonomy" id="7868"/>
    <lineage>
        <taxon>Eukaryota</taxon>
        <taxon>Metazoa</taxon>
        <taxon>Chordata</taxon>
        <taxon>Craniata</taxon>
        <taxon>Vertebrata</taxon>
        <taxon>Chondrichthyes</taxon>
        <taxon>Holocephali</taxon>
        <taxon>Chimaeriformes</taxon>
        <taxon>Callorhinchidae</taxon>
        <taxon>Callorhinchus</taxon>
    </lineage>
</organism>
<name>V9L904_CALMI</name>
<dbReference type="AlphaFoldDB" id="V9L904"/>
<evidence type="ECO:0000256" key="2">
    <source>
        <dbReference type="ARBA" id="ARBA00004496"/>
    </source>
</evidence>
<feature type="compositionally biased region" description="Basic and acidic residues" evidence="8">
    <location>
        <begin position="229"/>
        <end position="238"/>
    </location>
</feature>
<dbReference type="Pfam" id="PF01399">
    <property type="entry name" value="PCI"/>
    <property type="match status" value="1"/>
</dbReference>
<dbReference type="InterPro" id="IPR041481">
    <property type="entry name" value="CSN7_helixI"/>
</dbReference>
<dbReference type="SMART" id="SM00088">
    <property type="entry name" value="PINT"/>
    <property type="match status" value="1"/>
</dbReference>
<evidence type="ECO:0000256" key="6">
    <source>
        <dbReference type="ARBA" id="ARBA00023242"/>
    </source>
</evidence>
<keyword evidence="6" id="KW-0539">Nucleus</keyword>
<evidence type="ECO:0000256" key="5">
    <source>
        <dbReference type="ARBA" id="ARBA00022790"/>
    </source>
</evidence>
<feature type="domain" description="PCI" evidence="9">
    <location>
        <begin position="1"/>
        <end position="155"/>
    </location>
</feature>
<dbReference type="InterPro" id="IPR000717">
    <property type="entry name" value="PCI_dom"/>
</dbReference>
<dbReference type="GO" id="GO:0008180">
    <property type="term" value="C:COP9 signalosome"/>
    <property type="evidence" value="ECO:0007669"/>
    <property type="project" value="UniProtKB-KW"/>
</dbReference>
<comment type="subcellular location">
    <subcellularLocation>
        <location evidence="2">Cytoplasm</location>
    </subcellularLocation>
    <subcellularLocation>
        <location evidence="1">Nucleus</location>
    </subcellularLocation>
</comment>
<proteinExistence type="evidence at transcript level"/>
<dbReference type="GO" id="GO:0010387">
    <property type="term" value="P:COP9 signalosome assembly"/>
    <property type="evidence" value="ECO:0007669"/>
    <property type="project" value="InterPro"/>
</dbReference>
<keyword evidence="5" id="KW-0736">Signalosome</keyword>
<dbReference type="GO" id="GO:0005737">
    <property type="term" value="C:cytoplasm"/>
    <property type="evidence" value="ECO:0007669"/>
    <property type="project" value="UniProtKB-SubCell"/>
</dbReference>
<evidence type="ECO:0000256" key="3">
    <source>
        <dbReference type="ARBA" id="ARBA00008482"/>
    </source>
</evidence>
<dbReference type="Pfam" id="PF22061">
    <property type="entry name" value="CSN7_HB_subdom"/>
    <property type="match status" value="1"/>
</dbReference>
<comment type="similarity">
    <text evidence="3">Belongs to the CSN7/EIF3M family. CSN7 subfamily.</text>
</comment>
<protein>
    <submittedName>
        <fullName evidence="10">COP9 signalosome complex subunit 7a</fullName>
    </submittedName>
</protein>
<feature type="compositionally biased region" description="Basic residues" evidence="8">
    <location>
        <begin position="248"/>
        <end position="257"/>
    </location>
</feature>
<evidence type="ECO:0000259" key="9">
    <source>
        <dbReference type="PROSITE" id="PS50250"/>
    </source>
</evidence>
<sequence>MSGEGKGVEQYLTLAHTAQGESLVQIINQLLEVPGIYVFGEFLELPNIQELMNGPYAQSYQLLSLFAYGTFADYMANATNLPPLTTAQKNKLRHLSIVTMASKVKCLPYSLLLDRLSLGNLRELEDLIIEAIYADIVQGKLDQRHQLLEVDCSIGRDIRPQDLNGMGRTLSEWCSGCEAVLAGIEEQIGRADQYKDHQLKVKQQVETEVMNLKRTLKATGGSGAGGQDPEPHVMETREPAPTQDQRPSGKKASKVKGLRGSGKIWSKSN</sequence>
<dbReference type="EMBL" id="JW876246">
    <property type="protein sequence ID" value="AFP08763.1"/>
    <property type="molecule type" value="mRNA"/>
</dbReference>
<dbReference type="Pfam" id="PF18392">
    <property type="entry name" value="CSN7a_helixI"/>
    <property type="match status" value="1"/>
</dbReference>
<accession>V9L904</accession>
<reference evidence="10" key="1">
    <citation type="journal article" date="2014" name="Nature">
        <title>Elephant shark genome provides unique insights into gnathostome evolution.</title>
        <authorList>
            <consortium name="International Elephant Shark Genome Sequencing Consortium"/>
            <person name="Venkatesh B."/>
            <person name="Lee A.P."/>
            <person name="Ravi V."/>
            <person name="Maurya A.K."/>
            <person name="Lian M.M."/>
            <person name="Swann J.B."/>
            <person name="Ohta Y."/>
            <person name="Flajnik M.F."/>
            <person name="Sutoh Y."/>
            <person name="Kasahara M."/>
            <person name="Hoon S."/>
            <person name="Gangu V."/>
            <person name="Roy S.W."/>
            <person name="Irimia M."/>
            <person name="Korzh V."/>
            <person name="Kondrychyn I."/>
            <person name="Lim Z.W."/>
            <person name="Tay B.H."/>
            <person name="Tohari S."/>
            <person name="Kong K.W."/>
            <person name="Ho S."/>
            <person name="Lorente-Galdos B."/>
            <person name="Quilez J."/>
            <person name="Marques-Bonet T."/>
            <person name="Raney B.J."/>
            <person name="Ingham P.W."/>
            <person name="Tay A."/>
            <person name="Hillier L.W."/>
            <person name="Minx P."/>
            <person name="Boehm T."/>
            <person name="Wilson R.K."/>
            <person name="Brenner S."/>
            <person name="Warren W.C."/>
        </authorList>
    </citation>
    <scope>NUCLEOTIDE SEQUENCE</scope>
    <source>
        <tissue evidence="10">Muscle</tissue>
    </source>
</reference>
<evidence type="ECO:0000256" key="4">
    <source>
        <dbReference type="ARBA" id="ARBA00022490"/>
    </source>
</evidence>
<evidence type="ECO:0000256" key="7">
    <source>
        <dbReference type="ARBA" id="ARBA00025037"/>
    </source>
</evidence>
<evidence type="ECO:0000256" key="1">
    <source>
        <dbReference type="ARBA" id="ARBA00004123"/>
    </source>
</evidence>
<evidence type="ECO:0000256" key="8">
    <source>
        <dbReference type="SAM" id="MobiDB-lite"/>
    </source>
</evidence>